<evidence type="ECO:0000256" key="1">
    <source>
        <dbReference type="ARBA" id="ARBA00001974"/>
    </source>
</evidence>
<organism evidence="7 8">
    <name type="scientific">Lactiplantibacillus daowaiensis</name>
    <dbReference type="NCBI Taxonomy" id="2559918"/>
    <lineage>
        <taxon>Bacteria</taxon>
        <taxon>Bacillati</taxon>
        <taxon>Bacillota</taxon>
        <taxon>Bacilli</taxon>
        <taxon>Lactobacillales</taxon>
        <taxon>Lactobacillaceae</taxon>
        <taxon>Lactiplantibacillus</taxon>
    </lineage>
</organism>
<dbReference type="PRINTS" id="PR00411">
    <property type="entry name" value="PNDRDTASEI"/>
</dbReference>
<evidence type="ECO:0000256" key="4">
    <source>
        <dbReference type="ARBA" id="ARBA00022827"/>
    </source>
</evidence>
<comment type="similarity">
    <text evidence="2">Belongs to the class-I pyridine nucleotide-disulfide oxidoreductase family.</text>
</comment>
<dbReference type="Gene3D" id="3.30.390.30">
    <property type="match status" value="1"/>
</dbReference>
<dbReference type="EC" id="1.-.-.-" evidence="7"/>
<dbReference type="GO" id="GO:0016491">
    <property type="term" value="F:oxidoreductase activity"/>
    <property type="evidence" value="ECO:0007669"/>
    <property type="project" value="UniProtKB-KW"/>
</dbReference>
<comment type="cofactor">
    <cofactor evidence="1">
        <name>FAD</name>
        <dbReference type="ChEBI" id="CHEBI:57692"/>
    </cofactor>
</comment>
<comment type="caution">
    <text evidence="7">The sequence shown here is derived from an EMBL/GenBank/DDBJ whole genome shotgun (WGS) entry which is preliminary data.</text>
</comment>
<evidence type="ECO:0000313" key="8">
    <source>
        <dbReference type="Proteomes" id="UP001596282"/>
    </source>
</evidence>
<evidence type="ECO:0000256" key="2">
    <source>
        <dbReference type="ARBA" id="ARBA00007532"/>
    </source>
</evidence>
<evidence type="ECO:0000313" key="7">
    <source>
        <dbReference type="EMBL" id="MFC6182575.1"/>
    </source>
</evidence>
<dbReference type="InterPro" id="IPR016156">
    <property type="entry name" value="FAD/NAD-linked_Rdtase_dimer_sf"/>
</dbReference>
<dbReference type="EMBL" id="JBHSSC010000045">
    <property type="protein sequence ID" value="MFC6182575.1"/>
    <property type="molecule type" value="Genomic_DNA"/>
</dbReference>
<dbReference type="SUPFAM" id="SSF55424">
    <property type="entry name" value="FAD/NAD-linked reductases, dimerisation (C-terminal) domain"/>
    <property type="match status" value="1"/>
</dbReference>
<accession>A0ABW1S3Y4</accession>
<dbReference type="SUPFAM" id="SSF51905">
    <property type="entry name" value="FAD/NAD(P)-binding domain"/>
    <property type="match status" value="1"/>
</dbReference>
<keyword evidence="4" id="KW-0274">FAD</keyword>
<dbReference type="InterPro" id="IPR004099">
    <property type="entry name" value="Pyr_nucl-diS_OxRdtase_dimer"/>
</dbReference>
<dbReference type="InterPro" id="IPR023753">
    <property type="entry name" value="FAD/NAD-binding_dom"/>
</dbReference>
<reference evidence="8" key="1">
    <citation type="journal article" date="2019" name="Int. J. Syst. Evol. Microbiol.">
        <title>The Global Catalogue of Microorganisms (GCM) 10K type strain sequencing project: providing services to taxonomists for standard genome sequencing and annotation.</title>
        <authorList>
            <consortium name="The Broad Institute Genomics Platform"/>
            <consortium name="The Broad Institute Genome Sequencing Center for Infectious Disease"/>
            <person name="Wu L."/>
            <person name="Ma J."/>
        </authorList>
    </citation>
    <scope>NUCLEOTIDE SEQUENCE [LARGE SCALE GENOMIC DNA]</scope>
    <source>
        <strain evidence="8">CCM 8933</strain>
    </source>
</reference>
<dbReference type="Proteomes" id="UP001596282">
    <property type="component" value="Unassembled WGS sequence"/>
</dbReference>
<dbReference type="Gene3D" id="3.50.50.60">
    <property type="entry name" value="FAD/NAD(P)-binding domain"/>
    <property type="match status" value="2"/>
</dbReference>
<protein>
    <submittedName>
        <fullName evidence="7">Dihydrolipoyl dehydrogenase family protein</fullName>
        <ecNumber evidence="7">1.-.-.-</ecNumber>
    </submittedName>
</protein>
<evidence type="ECO:0000259" key="6">
    <source>
        <dbReference type="Pfam" id="PF07992"/>
    </source>
</evidence>
<dbReference type="PRINTS" id="PR00368">
    <property type="entry name" value="FADPNR"/>
</dbReference>
<feature type="domain" description="FAD/NAD(P)-binding" evidence="6">
    <location>
        <begin position="5"/>
        <end position="315"/>
    </location>
</feature>
<evidence type="ECO:0000259" key="5">
    <source>
        <dbReference type="Pfam" id="PF02852"/>
    </source>
</evidence>
<dbReference type="InterPro" id="IPR036188">
    <property type="entry name" value="FAD/NAD-bd_sf"/>
</dbReference>
<gene>
    <name evidence="7" type="ORF">ACFP5Y_15150</name>
</gene>
<name>A0ABW1S3Y4_9LACO</name>
<feature type="domain" description="Pyridine nucleotide-disulphide oxidoreductase dimerisation" evidence="5">
    <location>
        <begin position="335"/>
        <end position="438"/>
    </location>
</feature>
<dbReference type="Pfam" id="PF02852">
    <property type="entry name" value="Pyr_redox_dim"/>
    <property type="match status" value="1"/>
</dbReference>
<sequence length="444" mass="47409">MTTQYDVIVIGGGPAGTAMAGGLRAQGKSVLIIEADLWGGTCPNRGCDPKKILLSAVEAKRQAQNLQGHGLSGVPDVDWPALMATKRGYTDGINDGTLAGLKSQAIATLHGQAYFRADGQLTVDGTVVTGKDYVIATGQRPVILPITGNECFKTSTDFLNLNTMPKRVTFVGGGYVGFELATIARAAGAEVHLIHHNRRPLKAFDPDLVQALMANLTAQGVTIDLDVNLNKITPQATGLQLTDDANFNLMTDLVVCSAGRQPNVDHLGLENVGVTYSRRGVQVNNHLQTANPHIYAIGDVSDTPVPKLTPLAGYEARYLVGDLIKAGAPISYPAVPTEVYADPKLAEVGITAAQASAAPATYQVKTLDMTHWFTYYRLQTPQALAKVVVDKASGRVVGASFLSELADEMVNYVALLIDKQLTLPELQRLILAYPTPASDLQYLY</sequence>
<dbReference type="PANTHER" id="PTHR43014">
    <property type="entry name" value="MERCURIC REDUCTASE"/>
    <property type="match status" value="1"/>
</dbReference>
<keyword evidence="3" id="KW-0285">Flavoprotein</keyword>
<dbReference type="PIRSF" id="PIRSF000350">
    <property type="entry name" value="Mercury_reductase_MerA"/>
    <property type="match status" value="1"/>
</dbReference>
<keyword evidence="7" id="KW-0560">Oxidoreductase</keyword>
<keyword evidence="8" id="KW-1185">Reference proteome</keyword>
<dbReference type="Pfam" id="PF07992">
    <property type="entry name" value="Pyr_redox_2"/>
    <property type="match status" value="1"/>
</dbReference>
<dbReference type="InterPro" id="IPR001100">
    <property type="entry name" value="Pyr_nuc-diS_OxRdtase"/>
</dbReference>
<proteinExistence type="inferred from homology"/>
<dbReference type="PANTHER" id="PTHR43014:SF5">
    <property type="entry name" value="GLUTATHIONE REDUCTASE (NADPH)"/>
    <property type="match status" value="1"/>
</dbReference>
<evidence type="ECO:0000256" key="3">
    <source>
        <dbReference type="ARBA" id="ARBA00022630"/>
    </source>
</evidence>
<dbReference type="RefSeq" id="WP_137627191.1">
    <property type="nucleotide sequence ID" value="NZ_BJDJ01000001.1"/>
</dbReference>